<feature type="compositionally biased region" description="Acidic residues" evidence="1">
    <location>
        <begin position="646"/>
        <end position="663"/>
    </location>
</feature>
<feature type="region of interest" description="Disordered" evidence="1">
    <location>
        <begin position="464"/>
        <end position="712"/>
    </location>
</feature>
<evidence type="ECO:0000313" key="2">
    <source>
        <dbReference type="EMBL" id="EIW82951.1"/>
    </source>
</evidence>
<dbReference type="KEGG" id="cput:CONPUDRAFT_71610"/>
<keyword evidence="3" id="KW-1185">Reference proteome</keyword>
<feature type="compositionally biased region" description="Low complexity" evidence="1">
    <location>
        <begin position="956"/>
        <end position="967"/>
    </location>
</feature>
<gene>
    <name evidence="2" type="ORF">CONPUDRAFT_71610</name>
</gene>
<comment type="caution">
    <text evidence="2">The sequence shown here is derived from an EMBL/GenBank/DDBJ whole genome shotgun (WGS) entry which is preliminary data.</text>
</comment>
<feature type="region of interest" description="Disordered" evidence="1">
    <location>
        <begin position="319"/>
        <end position="339"/>
    </location>
</feature>
<protein>
    <submittedName>
        <fullName evidence="2">Uncharacterized protein</fullName>
    </submittedName>
</protein>
<feature type="compositionally biased region" description="Basic residues" evidence="1">
    <location>
        <begin position="16"/>
        <end position="44"/>
    </location>
</feature>
<feature type="compositionally biased region" description="Low complexity" evidence="1">
    <location>
        <begin position="845"/>
        <end position="865"/>
    </location>
</feature>
<evidence type="ECO:0000256" key="1">
    <source>
        <dbReference type="SAM" id="MobiDB-lite"/>
    </source>
</evidence>
<proteinExistence type="predicted"/>
<dbReference type="AlphaFoldDB" id="A0A5M3MWH8"/>
<dbReference type="GeneID" id="19208943"/>
<reference evidence="3" key="1">
    <citation type="journal article" date="2012" name="Science">
        <title>The Paleozoic origin of enzymatic lignin decomposition reconstructed from 31 fungal genomes.</title>
        <authorList>
            <person name="Floudas D."/>
            <person name="Binder M."/>
            <person name="Riley R."/>
            <person name="Barry K."/>
            <person name="Blanchette R.A."/>
            <person name="Henrissat B."/>
            <person name="Martinez A.T."/>
            <person name="Otillar R."/>
            <person name="Spatafora J.W."/>
            <person name="Yadav J.S."/>
            <person name="Aerts A."/>
            <person name="Benoit I."/>
            <person name="Boyd A."/>
            <person name="Carlson A."/>
            <person name="Copeland A."/>
            <person name="Coutinho P.M."/>
            <person name="de Vries R.P."/>
            <person name="Ferreira P."/>
            <person name="Findley K."/>
            <person name="Foster B."/>
            <person name="Gaskell J."/>
            <person name="Glotzer D."/>
            <person name="Gorecki P."/>
            <person name="Heitman J."/>
            <person name="Hesse C."/>
            <person name="Hori C."/>
            <person name="Igarashi K."/>
            <person name="Jurgens J.A."/>
            <person name="Kallen N."/>
            <person name="Kersten P."/>
            <person name="Kohler A."/>
            <person name="Kuees U."/>
            <person name="Kumar T.K.A."/>
            <person name="Kuo A."/>
            <person name="LaButti K."/>
            <person name="Larrondo L.F."/>
            <person name="Lindquist E."/>
            <person name="Ling A."/>
            <person name="Lombard V."/>
            <person name="Lucas S."/>
            <person name="Lundell T."/>
            <person name="Martin R."/>
            <person name="McLaughlin D.J."/>
            <person name="Morgenstern I."/>
            <person name="Morin E."/>
            <person name="Murat C."/>
            <person name="Nagy L.G."/>
            <person name="Nolan M."/>
            <person name="Ohm R.A."/>
            <person name="Patyshakuliyeva A."/>
            <person name="Rokas A."/>
            <person name="Ruiz-Duenas F.J."/>
            <person name="Sabat G."/>
            <person name="Salamov A."/>
            <person name="Samejima M."/>
            <person name="Schmutz J."/>
            <person name="Slot J.C."/>
            <person name="St John F."/>
            <person name="Stenlid J."/>
            <person name="Sun H."/>
            <person name="Sun S."/>
            <person name="Syed K."/>
            <person name="Tsang A."/>
            <person name="Wiebenga A."/>
            <person name="Young D."/>
            <person name="Pisabarro A."/>
            <person name="Eastwood D.C."/>
            <person name="Martin F."/>
            <person name="Cullen D."/>
            <person name="Grigoriev I.V."/>
            <person name="Hibbett D.S."/>
        </authorList>
    </citation>
    <scope>NUCLEOTIDE SEQUENCE [LARGE SCALE GENOMIC DNA]</scope>
    <source>
        <strain evidence="3">RWD-64-598 SS2</strain>
    </source>
</reference>
<organism evidence="2 3">
    <name type="scientific">Coniophora puteana (strain RWD-64-598)</name>
    <name type="common">Brown rot fungus</name>
    <dbReference type="NCBI Taxonomy" id="741705"/>
    <lineage>
        <taxon>Eukaryota</taxon>
        <taxon>Fungi</taxon>
        <taxon>Dikarya</taxon>
        <taxon>Basidiomycota</taxon>
        <taxon>Agaricomycotina</taxon>
        <taxon>Agaricomycetes</taxon>
        <taxon>Agaricomycetidae</taxon>
        <taxon>Boletales</taxon>
        <taxon>Coniophorineae</taxon>
        <taxon>Coniophoraceae</taxon>
        <taxon>Coniophora</taxon>
    </lineage>
</organism>
<dbReference type="OMA" id="WISKEPE"/>
<dbReference type="Proteomes" id="UP000053558">
    <property type="component" value="Unassembled WGS sequence"/>
</dbReference>
<feature type="region of interest" description="Disordered" evidence="1">
    <location>
        <begin position="736"/>
        <end position="967"/>
    </location>
</feature>
<accession>A0A5M3MWH8</accession>
<dbReference type="RefSeq" id="XP_007766443.1">
    <property type="nucleotide sequence ID" value="XM_007768253.1"/>
</dbReference>
<dbReference type="PANTHER" id="PTHR36812:SF9">
    <property type="entry name" value="MYB-LIKE PROTEIN X ISOFORM X1"/>
    <property type="match status" value="1"/>
</dbReference>
<name>A0A5M3MWH8_CONPW</name>
<evidence type="ECO:0000313" key="3">
    <source>
        <dbReference type="Proteomes" id="UP000053558"/>
    </source>
</evidence>
<feature type="compositionally biased region" description="Acidic residues" evidence="1">
    <location>
        <begin position="477"/>
        <end position="498"/>
    </location>
</feature>
<dbReference type="PANTHER" id="PTHR36812">
    <property type="entry name" value="NEUROFILAMENT TRIPLET M PROTEIN-LIKE PROTEIN"/>
    <property type="match status" value="1"/>
</dbReference>
<sequence length="967" mass="106417">MSDAETIDSQVDFFTKHAKKSTKKKKQRGKASKASKAGTGHKAKRDTVKGPAGKGSGGKSSGSSTKVFFIDDNDGYVLTPHLKGWKEATKKSDAAAKQALLNMATADLLEGNEDDDVNEGDAREAVEDWLNIRSRPKRKPGKSYTAWALIDHIYGPKIKARLPKLWKQLHPDKPLPTPDKLNGNMGLWSQARSLVKKKLTKKEKAMLQVLADDWNEKGAPGDVKFQHWRKGYAKFQRDVVRVGKEWYGADILMFSGTREPGKKEPELSCSEAYVSGPATFLGWSGQHYYELPVWDDWCAFQSLTQAEVAAEERVAELRSKGKIRPSKDTPPPIKRLPDGYPVIPKPQTLAVPVQKQFRHTLNAVFSYQLGQLGGRDTVPWGAVRDRFGDHFDTKYFPTNKWGFIRDPSKMSAKTCRTLLAHWRVNQKVHKHPVRFQQSFINERLGAGDGNMGVEDEVNTCGAGAGIKGGKRGQASNNEDDQDEDDNDKEDDNEGGEEDGSNKKGDDEDEDNEDEDNEDGDDGDGDNEDGDDEDKDNEDEDNEDEDNEDVDNKDKEDDNDQEDAADKGSSTEEGTDDEGAADEDEAKERNVDEDGVDQDEVNEDTDEDVAEQGEGGAGHEPGSDDCQAADVEGAADGGHPLVQGTDMEVELIFDSDDDSDDEDEINRQLAVISTPRQANLSNAPPHYVDTWTPPATPPSHATDSDGADMSDLEFPDLGFDVNAILLDTDESDAPLRLSNFEDEAPRPRQAVVADDSDEELVPARVRARCQPTSEEDPMVLAPSRFKRRPSATPMSSPPPRLRKPSEKLKASLNTKTLEADDSLSESACRKGARRTKATGSGEAVRADIAARVSAAASKPPMAASKPLCKQRRGKLASRWISKEPELLAREHGVKKKRKREGEDVLPTRPAKKTINRDKNSANVGREPRSNSGRKNSKAKTKYTQHSSAARSAEGQKQKQSQQHGKGKG</sequence>
<feature type="region of interest" description="Disordered" evidence="1">
    <location>
        <begin position="16"/>
        <end position="66"/>
    </location>
</feature>
<dbReference type="EMBL" id="JH711576">
    <property type="protein sequence ID" value="EIW82951.1"/>
    <property type="molecule type" value="Genomic_DNA"/>
</dbReference>
<feature type="compositionally biased region" description="Acidic residues" evidence="1">
    <location>
        <begin position="506"/>
        <end position="548"/>
    </location>
</feature>
<feature type="compositionally biased region" description="Basic and acidic residues" evidence="1">
    <location>
        <begin position="879"/>
        <end position="890"/>
    </location>
</feature>
<feature type="compositionally biased region" description="Acidic residues" evidence="1">
    <location>
        <begin position="592"/>
        <end position="610"/>
    </location>
</feature>
<feature type="compositionally biased region" description="Acidic residues" evidence="1">
    <location>
        <begin position="572"/>
        <end position="584"/>
    </location>
</feature>